<dbReference type="InterPro" id="IPR003593">
    <property type="entry name" value="AAA+_ATPase"/>
</dbReference>
<dbReference type="Pfam" id="PF00528">
    <property type="entry name" value="BPD_transp_1"/>
    <property type="match status" value="1"/>
</dbReference>
<keyword evidence="6" id="KW-0997">Cell inner membrane</keyword>
<feature type="domain" description="ABC transporter" evidence="14">
    <location>
        <begin position="304"/>
        <end position="549"/>
    </location>
</feature>
<comment type="similarity">
    <text evidence="13">Belongs to the binding-protein-dependent transport system permease family.</text>
</comment>
<proteinExistence type="inferred from homology"/>
<name>A0ABP7ZT02_9MICO</name>
<feature type="transmembrane region" description="Helical" evidence="13">
    <location>
        <begin position="202"/>
        <end position="224"/>
    </location>
</feature>
<protein>
    <submittedName>
        <fullName evidence="16">Dipeptide/oligopeptide/nickel ABC transporter permease/ATP-binding protein</fullName>
    </submittedName>
</protein>
<evidence type="ECO:0000259" key="14">
    <source>
        <dbReference type="PROSITE" id="PS50893"/>
    </source>
</evidence>
<dbReference type="InterPro" id="IPR017871">
    <property type="entry name" value="ABC_transporter-like_CS"/>
</dbReference>
<dbReference type="PANTHER" id="PTHR43297">
    <property type="entry name" value="OLIGOPEPTIDE TRANSPORT ATP-BINDING PROTEIN APPD"/>
    <property type="match status" value="1"/>
</dbReference>
<dbReference type="CDD" id="cd06261">
    <property type="entry name" value="TM_PBP2"/>
    <property type="match status" value="1"/>
</dbReference>
<comment type="caution">
    <text evidence="16">The sequence shown here is derived from an EMBL/GenBank/DDBJ whole genome shotgun (WGS) entry which is preliminary data.</text>
</comment>
<feature type="transmembrane region" description="Helical" evidence="13">
    <location>
        <begin position="84"/>
        <end position="108"/>
    </location>
</feature>
<dbReference type="PROSITE" id="PS00221">
    <property type="entry name" value="MIP"/>
    <property type="match status" value="1"/>
</dbReference>
<keyword evidence="9" id="KW-0067">ATP-binding</keyword>
<evidence type="ECO:0000256" key="10">
    <source>
        <dbReference type="ARBA" id="ARBA00022967"/>
    </source>
</evidence>
<dbReference type="Pfam" id="PF00005">
    <property type="entry name" value="ABC_tran"/>
    <property type="match status" value="1"/>
</dbReference>
<comment type="subcellular location">
    <subcellularLocation>
        <location evidence="13">Cell membrane</location>
        <topology evidence="13">Multi-pass membrane protein</topology>
    </subcellularLocation>
    <subcellularLocation>
        <location evidence="2">Cell membrane</location>
        <topology evidence="2">Peripheral membrane protein</topology>
    </subcellularLocation>
    <subcellularLocation>
        <location evidence="1">Membrane</location>
        <topology evidence="1">Multi-pass membrane protein</topology>
    </subcellularLocation>
</comment>
<dbReference type="InterPro" id="IPR000515">
    <property type="entry name" value="MetI-like"/>
</dbReference>
<evidence type="ECO:0000256" key="5">
    <source>
        <dbReference type="ARBA" id="ARBA00022475"/>
    </source>
</evidence>
<feature type="domain" description="ABC transmembrane type-1" evidence="15">
    <location>
        <begin position="80"/>
        <end position="269"/>
    </location>
</feature>
<keyword evidence="8" id="KW-0547">Nucleotide-binding</keyword>
<sequence>MASLFTRPRAAARRRTASPLLYLGYGMLAVLVLTAIIAPIFLDHAATTLTSTANSGPTHAHPMGTDSLGRDMLARVLVATRETMLAAVFSTAIAAVLGIGLGIAAWLAARRVREVILRLIEFWVSYPTLLVAIIVAAILGRGLAPAVFAIGLANAGGFARLTANLAAGISTREFVVTARLMGVPSGRIATRHIVPNMAEPQLILIAQAFAGALVELSGLSFIGLGAQSPSFDWGALLNEGASKIYTNPILIVGPSIALVFASLAALFVGDGLAAAANPRTNLRRARMLHHSGTELAPLTPDTLLSVDHLTVRHDDSGRELVSDVSLSIRRGEVLGIVGESGSGKSVTASVVSKLLAEGLTATAARAELSGADLLGRVSGRELARRVAMVYQDPGTALNPALTLGNQLSDVLSRALGSTRRAARQNLLERFRDVLLTDPEGRMRQYPHQLSGGMKQRAMIASAMSTRAELLVADEPTTALDVTVQREVLTLIKRMNATMGTSVLFISHDLGVVRALCDRVLVMRDGRIVEAIDDVAHMTPEGVVHPYTRQLLEATPIVTMPGRDIEGAAR</sequence>
<dbReference type="CDD" id="cd03257">
    <property type="entry name" value="ABC_NikE_OppD_transporters"/>
    <property type="match status" value="1"/>
</dbReference>
<dbReference type="Gene3D" id="3.40.50.300">
    <property type="entry name" value="P-loop containing nucleotide triphosphate hydrolases"/>
    <property type="match status" value="1"/>
</dbReference>
<dbReference type="InterPro" id="IPR003439">
    <property type="entry name" value="ABC_transporter-like_ATP-bd"/>
</dbReference>
<dbReference type="PANTHER" id="PTHR43297:SF14">
    <property type="entry name" value="ATPASE AAA-TYPE CORE DOMAIN-CONTAINING PROTEIN"/>
    <property type="match status" value="1"/>
</dbReference>
<keyword evidence="4 13" id="KW-0813">Transport</keyword>
<dbReference type="EMBL" id="BAABBW010000001">
    <property type="protein sequence ID" value="GAA4169651.1"/>
    <property type="molecule type" value="Genomic_DNA"/>
</dbReference>
<accession>A0ABP7ZT02</accession>
<feature type="transmembrane region" description="Helical" evidence="13">
    <location>
        <begin position="20"/>
        <end position="42"/>
    </location>
</feature>
<keyword evidence="12 13" id="KW-0472">Membrane</keyword>
<dbReference type="InterPro" id="IPR050388">
    <property type="entry name" value="ABC_Ni/Peptide_Import"/>
</dbReference>
<evidence type="ECO:0000256" key="6">
    <source>
        <dbReference type="ARBA" id="ARBA00022519"/>
    </source>
</evidence>
<dbReference type="SUPFAM" id="SSF161098">
    <property type="entry name" value="MetI-like"/>
    <property type="match status" value="1"/>
</dbReference>
<gene>
    <name evidence="16" type="ORF">GCM10022287_06390</name>
</gene>
<reference evidence="17" key="1">
    <citation type="journal article" date="2019" name="Int. J. Syst. Evol. Microbiol.">
        <title>The Global Catalogue of Microorganisms (GCM) 10K type strain sequencing project: providing services to taxonomists for standard genome sequencing and annotation.</title>
        <authorList>
            <consortium name="The Broad Institute Genomics Platform"/>
            <consortium name="The Broad Institute Genome Sequencing Center for Infectious Disease"/>
            <person name="Wu L."/>
            <person name="Ma J."/>
        </authorList>
    </citation>
    <scope>NUCLEOTIDE SEQUENCE [LARGE SCALE GENOMIC DNA]</scope>
    <source>
        <strain evidence="17">JCM 17591</strain>
    </source>
</reference>
<keyword evidence="17" id="KW-1185">Reference proteome</keyword>
<evidence type="ECO:0000256" key="13">
    <source>
        <dbReference type="RuleBase" id="RU363032"/>
    </source>
</evidence>
<keyword evidence="11 13" id="KW-1133">Transmembrane helix</keyword>
<dbReference type="PROSITE" id="PS50928">
    <property type="entry name" value="ABC_TM1"/>
    <property type="match status" value="1"/>
</dbReference>
<keyword evidence="5" id="KW-1003">Cell membrane</keyword>
<evidence type="ECO:0000256" key="12">
    <source>
        <dbReference type="ARBA" id="ARBA00023136"/>
    </source>
</evidence>
<dbReference type="PROSITE" id="PS00211">
    <property type="entry name" value="ABC_TRANSPORTER_1"/>
    <property type="match status" value="1"/>
</dbReference>
<organism evidence="16 17">
    <name type="scientific">Gryllotalpicola koreensis</name>
    <dbReference type="NCBI Taxonomy" id="993086"/>
    <lineage>
        <taxon>Bacteria</taxon>
        <taxon>Bacillati</taxon>
        <taxon>Actinomycetota</taxon>
        <taxon>Actinomycetes</taxon>
        <taxon>Micrococcales</taxon>
        <taxon>Microbacteriaceae</taxon>
        <taxon>Gryllotalpicola</taxon>
    </lineage>
</organism>
<evidence type="ECO:0000256" key="9">
    <source>
        <dbReference type="ARBA" id="ARBA00022840"/>
    </source>
</evidence>
<evidence type="ECO:0000256" key="7">
    <source>
        <dbReference type="ARBA" id="ARBA00022692"/>
    </source>
</evidence>
<evidence type="ECO:0000256" key="11">
    <source>
        <dbReference type="ARBA" id="ARBA00022989"/>
    </source>
</evidence>
<evidence type="ECO:0000256" key="3">
    <source>
        <dbReference type="ARBA" id="ARBA00005417"/>
    </source>
</evidence>
<dbReference type="Gene3D" id="1.10.3720.10">
    <property type="entry name" value="MetI-like"/>
    <property type="match status" value="1"/>
</dbReference>
<dbReference type="InterPro" id="IPR035906">
    <property type="entry name" value="MetI-like_sf"/>
</dbReference>
<dbReference type="SUPFAM" id="SSF52540">
    <property type="entry name" value="P-loop containing nucleoside triphosphate hydrolases"/>
    <property type="match status" value="1"/>
</dbReference>
<dbReference type="Proteomes" id="UP001501079">
    <property type="component" value="Unassembled WGS sequence"/>
</dbReference>
<evidence type="ECO:0000259" key="15">
    <source>
        <dbReference type="PROSITE" id="PS50928"/>
    </source>
</evidence>
<dbReference type="InterPro" id="IPR027417">
    <property type="entry name" value="P-loop_NTPase"/>
</dbReference>
<comment type="similarity">
    <text evidence="3">Belongs to the ABC transporter superfamily.</text>
</comment>
<dbReference type="InterPro" id="IPR022357">
    <property type="entry name" value="MIP_CS"/>
</dbReference>
<evidence type="ECO:0000256" key="8">
    <source>
        <dbReference type="ARBA" id="ARBA00022741"/>
    </source>
</evidence>
<evidence type="ECO:0000256" key="2">
    <source>
        <dbReference type="ARBA" id="ARBA00004202"/>
    </source>
</evidence>
<keyword evidence="7 13" id="KW-0812">Transmembrane</keyword>
<dbReference type="PROSITE" id="PS50893">
    <property type="entry name" value="ABC_TRANSPORTER_2"/>
    <property type="match status" value="1"/>
</dbReference>
<keyword evidence="10" id="KW-1278">Translocase</keyword>
<feature type="transmembrane region" description="Helical" evidence="13">
    <location>
        <begin position="244"/>
        <end position="277"/>
    </location>
</feature>
<evidence type="ECO:0000256" key="4">
    <source>
        <dbReference type="ARBA" id="ARBA00022448"/>
    </source>
</evidence>
<evidence type="ECO:0000313" key="17">
    <source>
        <dbReference type="Proteomes" id="UP001501079"/>
    </source>
</evidence>
<feature type="transmembrane region" description="Helical" evidence="13">
    <location>
        <begin position="120"/>
        <end position="140"/>
    </location>
</feature>
<dbReference type="SMART" id="SM00382">
    <property type="entry name" value="AAA"/>
    <property type="match status" value="1"/>
</dbReference>
<evidence type="ECO:0000256" key="1">
    <source>
        <dbReference type="ARBA" id="ARBA00004141"/>
    </source>
</evidence>
<evidence type="ECO:0000313" key="16">
    <source>
        <dbReference type="EMBL" id="GAA4169651.1"/>
    </source>
</evidence>